<dbReference type="AlphaFoldDB" id="E4XLG8"/>
<dbReference type="Pfam" id="PF04145">
    <property type="entry name" value="Ctr"/>
    <property type="match status" value="2"/>
</dbReference>
<keyword evidence="4" id="KW-0813">Transport</keyword>
<comment type="subcellular location">
    <subcellularLocation>
        <location evidence="4">Membrane</location>
        <topology evidence="4">Multi-pass membrane protein</topology>
    </subcellularLocation>
</comment>
<dbReference type="GO" id="GO:0016020">
    <property type="term" value="C:membrane"/>
    <property type="evidence" value="ECO:0007669"/>
    <property type="project" value="UniProtKB-SubCell"/>
</dbReference>
<accession>E4XLG8</accession>
<dbReference type="Proteomes" id="UP000001307">
    <property type="component" value="Unassembled WGS sequence"/>
</dbReference>
<name>E4XLG8_OIKDI</name>
<evidence type="ECO:0000256" key="3">
    <source>
        <dbReference type="ARBA" id="ARBA00023136"/>
    </source>
</evidence>
<evidence type="ECO:0000256" key="2">
    <source>
        <dbReference type="ARBA" id="ARBA00022989"/>
    </source>
</evidence>
<evidence type="ECO:0000313" key="5">
    <source>
        <dbReference type="EMBL" id="CBY19712.1"/>
    </source>
</evidence>
<dbReference type="OrthoDB" id="161814at2759"/>
<evidence type="ECO:0000256" key="4">
    <source>
        <dbReference type="RuleBase" id="RU367022"/>
    </source>
</evidence>
<dbReference type="InterPro" id="IPR007274">
    <property type="entry name" value="Cop_transporter"/>
</dbReference>
<feature type="transmembrane region" description="Helical" evidence="4">
    <location>
        <begin position="74"/>
        <end position="94"/>
    </location>
</feature>
<keyword evidence="4" id="KW-0187">Copper transport</keyword>
<evidence type="ECO:0000313" key="6">
    <source>
        <dbReference type="Proteomes" id="UP000001307"/>
    </source>
</evidence>
<keyword evidence="6" id="KW-1185">Reference proteome</keyword>
<reference evidence="5" key="1">
    <citation type="journal article" date="2010" name="Science">
        <title>Plasticity of animal genome architecture unmasked by rapid evolution of a pelagic tunicate.</title>
        <authorList>
            <person name="Denoeud F."/>
            <person name="Henriet S."/>
            <person name="Mungpakdee S."/>
            <person name="Aury J.M."/>
            <person name="Da Silva C."/>
            <person name="Brinkmann H."/>
            <person name="Mikhaleva J."/>
            <person name="Olsen L.C."/>
            <person name="Jubin C."/>
            <person name="Canestro C."/>
            <person name="Bouquet J.M."/>
            <person name="Danks G."/>
            <person name="Poulain J."/>
            <person name="Campsteijn C."/>
            <person name="Adamski M."/>
            <person name="Cross I."/>
            <person name="Yadetie F."/>
            <person name="Muffato M."/>
            <person name="Louis A."/>
            <person name="Butcher S."/>
            <person name="Tsagkogeorga G."/>
            <person name="Konrad A."/>
            <person name="Singh S."/>
            <person name="Jensen M.F."/>
            <person name="Cong E.H."/>
            <person name="Eikeseth-Otteraa H."/>
            <person name="Noel B."/>
            <person name="Anthouard V."/>
            <person name="Porcel B.M."/>
            <person name="Kachouri-Lafond R."/>
            <person name="Nishino A."/>
            <person name="Ugolini M."/>
            <person name="Chourrout P."/>
            <person name="Nishida H."/>
            <person name="Aasland R."/>
            <person name="Huzurbazar S."/>
            <person name="Westhof E."/>
            <person name="Delsuc F."/>
            <person name="Lehrach H."/>
            <person name="Reinhardt R."/>
            <person name="Weissenbach J."/>
            <person name="Roy S.W."/>
            <person name="Artiguenave F."/>
            <person name="Postlethwait J.H."/>
            <person name="Manak J.R."/>
            <person name="Thompson E.M."/>
            <person name="Jaillon O."/>
            <person name="Du Pasquier L."/>
            <person name="Boudinot P."/>
            <person name="Liberles D.A."/>
            <person name="Volff J.N."/>
            <person name="Philippe H."/>
            <person name="Lenhard B."/>
            <person name="Roest Crollius H."/>
            <person name="Wincker P."/>
            <person name="Chourrout D."/>
        </authorList>
    </citation>
    <scope>NUCLEOTIDE SEQUENCE [LARGE SCALE GENOMIC DNA]</scope>
</reference>
<dbReference type="GO" id="GO:0005375">
    <property type="term" value="F:copper ion transmembrane transporter activity"/>
    <property type="evidence" value="ECO:0007669"/>
    <property type="project" value="UniProtKB-UniRule"/>
</dbReference>
<sequence>MDHGAHGMIMYFHEGGMIHGFLFKDWMLHNSNDHMKAGFFLFFAAFFYEGLKVLEHNLATGKWERRREGILARIFGPGHIGAAILHFINVWISYTLMLAVMYFNTWLIFATCLGFSLGYFAFGWSKDRKIGPEDDPCCN</sequence>
<feature type="transmembrane region" description="Helical" evidence="4">
    <location>
        <begin position="100"/>
        <end position="122"/>
    </location>
</feature>
<comment type="similarity">
    <text evidence="4">Belongs to the copper transporter (Ctr) (TC 1.A.56) family. SLC31A subfamily.</text>
</comment>
<protein>
    <recommendedName>
        <fullName evidence="4">Copper transport protein</fullName>
    </recommendedName>
</protein>
<proteinExistence type="inferred from homology"/>
<keyword evidence="4" id="KW-0186">Copper</keyword>
<gene>
    <name evidence="5" type="ORF">GSOID_T00014556001</name>
</gene>
<evidence type="ECO:0000256" key="1">
    <source>
        <dbReference type="ARBA" id="ARBA00022692"/>
    </source>
</evidence>
<keyword evidence="2 4" id="KW-1133">Transmembrane helix</keyword>
<organism evidence="5">
    <name type="scientific">Oikopleura dioica</name>
    <name type="common">Tunicate</name>
    <dbReference type="NCBI Taxonomy" id="34765"/>
    <lineage>
        <taxon>Eukaryota</taxon>
        <taxon>Metazoa</taxon>
        <taxon>Chordata</taxon>
        <taxon>Tunicata</taxon>
        <taxon>Appendicularia</taxon>
        <taxon>Copelata</taxon>
        <taxon>Oikopleuridae</taxon>
        <taxon>Oikopleura</taxon>
    </lineage>
</organism>
<keyword evidence="1 4" id="KW-0812">Transmembrane</keyword>
<keyword evidence="4" id="KW-0406">Ion transport</keyword>
<dbReference type="InParanoid" id="E4XLG8"/>
<keyword evidence="3 4" id="KW-0472">Membrane</keyword>
<dbReference type="EMBL" id="FN653070">
    <property type="protein sequence ID" value="CBY19712.1"/>
    <property type="molecule type" value="Genomic_DNA"/>
</dbReference>
<dbReference type="PANTHER" id="PTHR12483">
    <property type="entry name" value="SOLUTE CARRIER FAMILY 31 COPPER TRANSPORTERS"/>
    <property type="match status" value="1"/>
</dbReference>